<evidence type="ECO:0000313" key="3">
    <source>
        <dbReference type="Proteomes" id="UP000257109"/>
    </source>
</evidence>
<dbReference type="OrthoDB" id="1747743at2759"/>
<feature type="non-terminal residue" evidence="2">
    <location>
        <position position="1"/>
    </location>
</feature>
<feature type="compositionally biased region" description="Basic residues" evidence="1">
    <location>
        <begin position="38"/>
        <end position="53"/>
    </location>
</feature>
<protein>
    <recommendedName>
        <fullName evidence="4">Retrotransposon gag domain-containing protein</fullName>
    </recommendedName>
</protein>
<evidence type="ECO:0000313" key="2">
    <source>
        <dbReference type="EMBL" id="RDX98097.1"/>
    </source>
</evidence>
<evidence type="ECO:0000256" key="1">
    <source>
        <dbReference type="SAM" id="MobiDB-lite"/>
    </source>
</evidence>
<keyword evidence="3" id="KW-1185">Reference proteome</keyword>
<comment type="caution">
    <text evidence="2">The sequence shown here is derived from an EMBL/GenBank/DDBJ whole genome shotgun (WGS) entry which is preliminary data.</text>
</comment>
<name>A0A371H5N9_MUCPR</name>
<evidence type="ECO:0008006" key="4">
    <source>
        <dbReference type="Google" id="ProtNLM"/>
    </source>
</evidence>
<proteinExistence type="predicted"/>
<gene>
    <name evidence="2" type="ORF">CR513_19044</name>
</gene>
<dbReference type="PANTHER" id="PTHR35046:SF9">
    <property type="entry name" value="RNA-DIRECTED DNA POLYMERASE"/>
    <property type="match status" value="1"/>
</dbReference>
<sequence length="141" mass="15581">MYQGFKSIEDYHKDMEVSLTSANVLESNEATMAPTGGVKRRRQKRLKKGKSPKKGSSIPQGRKEERTLASPVLMSKNSNIKCFKGNIALNCPNKRSMILKEDGIVDSQLCLIIIDDGSSVNVVSSRLVEKLKLPTLAHPKP</sequence>
<dbReference type="AlphaFoldDB" id="A0A371H5N9"/>
<dbReference type="EMBL" id="QJKJ01003510">
    <property type="protein sequence ID" value="RDX98097.1"/>
    <property type="molecule type" value="Genomic_DNA"/>
</dbReference>
<feature type="region of interest" description="Disordered" evidence="1">
    <location>
        <begin position="26"/>
        <end position="71"/>
    </location>
</feature>
<accession>A0A371H5N9</accession>
<dbReference type="Proteomes" id="UP000257109">
    <property type="component" value="Unassembled WGS sequence"/>
</dbReference>
<reference evidence="2" key="1">
    <citation type="submission" date="2018-05" db="EMBL/GenBank/DDBJ databases">
        <title>Draft genome of Mucuna pruriens seed.</title>
        <authorList>
            <person name="Nnadi N.E."/>
            <person name="Vos R."/>
            <person name="Hasami M.H."/>
            <person name="Devisetty U.K."/>
            <person name="Aguiy J.C."/>
        </authorList>
    </citation>
    <scope>NUCLEOTIDE SEQUENCE [LARGE SCALE GENOMIC DNA]</scope>
    <source>
        <strain evidence="2">JCA_2017</strain>
    </source>
</reference>
<organism evidence="2 3">
    <name type="scientific">Mucuna pruriens</name>
    <name type="common">Velvet bean</name>
    <name type="synonym">Dolichos pruriens</name>
    <dbReference type="NCBI Taxonomy" id="157652"/>
    <lineage>
        <taxon>Eukaryota</taxon>
        <taxon>Viridiplantae</taxon>
        <taxon>Streptophyta</taxon>
        <taxon>Embryophyta</taxon>
        <taxon>Tracheophyta</taxon>
        <taxon>Spermatophyta</taxon>
        <taxon>Magnoliopsida</taxon>
        <taxon>eudicotyledons</taxon>
        <taxon>Gunneridae</taxon>
        <taxon>Pentapetalae</taxon>
        <taxon>rosids</taxon>
        <taxon>fabids</taxon>
        <taxon>Fabales</taxon>
        <taxon>Fabaceae</taxon>
        <taxon>Papilionoideae</taxon>
        <taxon>50 kb inversion clade</taxon>
        <taxon>NPAAA clade</taxon>
        <taxon>indigoferoid/millettioid clade</taxon>
        <taxon>Phaseoleae</taxon>
        <taxon>Mucuna</taxon>
    </lineage>
</organism>
<dbReference type="PANTHER" id="PTHR35046">
    <property type="entry name" value="ZINC KNUCKLE (CCHC-TYPE) FAMILY PROTEIN"/>
    <property type="match status" value="1"/>
</dbReference>